<proteinExistence type="predicted"/>
<protein>
    <submittedName>
        <fullName evidence="1">Uncharacterized protein</fullName>
    </submittedName>
</protein>
<accession>X0XLZ3</accession>
<reference evidence="1" key="1">
    <citation type="journal article" date="2014" name="Front. Microbiol.">
        <title>High frequency of phylogenetically diverse reductive dehalogenase-homologous genes in deep subseafloor sedimentary metagenomes.</title>
        <authorList>
            <person name="Kawai M."/>
            <person name="Futagami T."/>
            <person name="Toyoda A."/>
            <person name="Takaki Y."/>
            <person name="Nishi S."/>
            <person name="Hori S."/>
            <person name="Arai W."/>
            <person name="Tsubouchi T."/>
            <person name="Morono Y."/>
            <person name="Uchiyama I."/>
            <person name="Ito T."/>
            <person name="Fujiyama A."/>
            <person name="Inagaki F."/>
            <person name="Takami H."/>
        </authorList>
    </citation>
    <scope>NUCLEOTIDE SEQUENCE</scope>
    <source>
        <strain evidence="1">Expedition CK06-06</strain>
    </source>
</reference>
<dbReference type="AlphaFoldDB" id="X0XLZ3"/>
<sequence>ERFIGSLYDPPGRIERMCREDLLRCLAAHAAEKRSDSEPAGPGLTVLGFLAWPGKRRFYTAESVRDAILAWESDGLVETVADRARLRPDRLDDAKSMLA</sequence>
<name>X0XLZ3_9ZZZZ</name>
<dbReference type="EMBL" id="BARS01045889">
    <property type="protein sequence ID" value="GAG37678.1"/>
    <property type="molecule type" value="Genomic_DNA"/>
</dbReference>
<feature type="non-terminal residue" evidence="1">
    <location>
        <position position="1"/>
    </location>
</feature>
<gene>
    <name evidence="1" type="ORF">S01H1_69151</name>
</gene>
<comment type="caution">
    <text evidence="1">The sequence shown here is derived from an EMBL/GenBank/DDBJ whole genome shotgun (WGS) entry which is preliminary data.</text>
</comment>
<organism evidence="1">
    <name type="scientific">marine sediment metagenome</name>
    <dbReference type="NCBI Taxonomy" id="412755"/>
    <lineage>
        <taxon>unclassified sequences</taxon>
        <taxon>metagenomes</taxon>
        <taxon>ecological metagenomes</taxon>
    </lineage>
</organism>
<evidence type="ECO:0000313" key="1">
    <source>
        <dbReference type="EMBL" id="GAG37678.1"/>
    </source>
</evidence>